<organism evidence="10 11">
    <name type="scientific">Sphaerobolus stellatus (strain SS14)</name>
    <dbReference type="NCBI Taxonomy" id="990650"/>
    <lineage>
        <taxon>Eukaryota</taxon>
        <taxon>Fungi</taxon>
        <taxon>Dikarya</taxon>
        <taxon>Basidiomycota</taxon>
        <taxon>Agaricomycotina</taxon>
        <taxon>Agaricomycetes</taxon>
        <taxon>Phallomycetidae</taxon>
        <taxon>Geastrales</taxon>
        <taxon>Sphaerobolaceae</taxon>
        <taxon>Sphaerobolus</taxon>
    </lineage>
</organism>
<dbReference type="CDD" id="cd03223">
    <property type="entry name" value="ABCD_peroxisomal_ALDP"/>
    <property type="match status" value="1"/>
</dbReference>
<feature type="region of interest" description="Disordered" evidence="8">
    <location>
        <begin position="541"/>
        <end position="560"/>
    </location>
</feature>
<dbReference type="PROSITE" id="PS00211">
    <property type="entry name" value="ABC_TRANSPORTER_1"/>
    <property type="match status" value="1"/>
</dbReference>
<dbReference type="SUPFAM" id="SSF52540">
    <property type="entry name" value="P-loop containing nucleoside triphosphate hydrolases"/>
    <property type="match status" value="1"/>
</dbReference>
<reference evidence="10 11" key="1">
    <citation type="submission" date="2014-06" db="EMBL/GenBank/DDBJ databases">
        <title>Evolutionary Origins and Diversification of the Mycorrhizal Mutualists.</title>
        <authorList>
            <consortium name="DOE Joint Genome Institute"/>
            <consortium name="Mycorrhizal Genomics Consortium"/>
            <person name="Kohler A."/>
            <person name="Kuo A."/>
            <person name="Nagy L.G."/>
            <person name="Floudas D."/>
            <person name="Copeland A."/>
            <person name="Barry K.W."/>
            <person name="Cichocki N."/>
            <person name="Veneault-Fourrey C."/>
            <person name="LaButti K."/>
            <person name="Lindquist E.A."/>
            <person name="Lipzen A."/>
            <person name="Lundell T."/>
            <person name="Morin E."/>
            <person name="Murat C."/>
            <person name="Riley R."/>
            <person name="Ohm R."/>
            <person name="Sun H."/>
            <person name="Tunlid A."/>
            <person name="Henrissat B."/>
            <person name="Grigoriev I.V."/>
            <person name="Hibbett D.S."/>
            <person name="Martin F."/>
        </authorList>
    </citation>
    <scope>NUCLEOTIDE SEQUENCE [LARGE SCALE GENOMIC DNA]</scope>
    <source>
        <strain evidence="10 11">SS14</strain>
    </source>
</reference>
<evidence type="ECO:0000256" key="2">
    <source>
        <dbReference type="ARBA" id="ARBA00022448"/>
    </source>
</evidence>
<evidence type="ECO:0000256" key="1">
    <source>
        <dbReference type="ARBA" id="ARBA00008575"/>
    </source>
</evidence>
<keyword evidence="6" id="KW-1133">Transmembrane helix</keyword>
<dbReference type="Gene3D" id="3.40.50.300">
    <property type="entry name" value="P-loop containing nucleotide triphosphate hydrolases"/>
    <property type="match status" value="1"/>
</dbReference>
<keyword evidence="3" id="KW-0812">Transmembrane</keyword>
<evidence type="ECO:0000259" key="9">
    <source>
        <dbReference type="PROSITE" id="PS50893"/>
    </source>
</evidence>
<keyword evidence="4" id="KW-0547">Nucleotide-binding</keyword>
<gene>
    <name evidence="10" type="ORF">M422DRAFT_781181</name>
</gene>
<dbReference type="Pfam" id="PF06472">
    <property type="entry name" value="ABC_membrane_2"/>
    <property type="match status" value="1"/>
</dbReference>
<dbReference type="PANTHER" id="PTHR11384:SF67">
    <property type="entry name" value="ATP-BINDING CASSETTE SUB-FAMILY D MEMBER 1"/>
    <property type="match status" value="1"/>
</dbReference>
<dbReference type="Pfam" id="PF00005">
    <property type="entry name" value="ABC_tran"/>
    <property type="match status" value="1"/>
</dbReference>
<evidence type="ECO:0000256" key="6">
    <source>
        <dbReference type="ARBA" id="ARBA00022989"/>
    </source>
</evidence>
<dbReference type="GO" id="GO:0006635">
    <property type="term" value="P:fatty acid beta-oxidation"/>
    <property type="evidence" value="ECO:0007669"/>
    <property type="project" value="TreeGrafter"/>
</dbReference>
<keyword evidence="2" id="KW-0813">Transport</keyword>
<dbReference type="GO" id="GO:0005324">
    <property type="term" value="F:long-chain fatty acid transmembrane transporter activity"/>
    <property type="evidence" value="ECO:0007669"/>
    <property type="project" value="TreeGrafter"/>
</dbReference>
<dbReference type="SMART" id="SM00382">
    <property type="entry name" value="AAA"/>
    <property type="match status" value="1"/>
</dbReference>
<dbReference type="InterPro" id="IPR003439">
    <property type="entry name" value="ABC_transporter-like_ATP-bd"/>
</dbReference>
<dbReference type="HOGENOM" id="CLU_007587_1_1_1"/>
<evidence type="ECO:0000313" key="11">
    <source>
        <dbReference type="Proteomes" id="UP000054279"/>
    </source>
</evidence>
<dbReference type="OrthoDB" id="422637at2759"/>
<comment type="similarity">
    <text evidence="1">Belongs to the ABC transporter superfamily. ABCD family. Peroxisomal fatty acyl CoA transporter (TC 3.A.1.203) subfamily.</text>
</comment>
<keyword evidence="5" id="KW-0067">ATP-binding</keyword>
<dbReference type="GO" id="GO:0005524">
    <property type="term" value="F:ATP binding"/>
    <property type="evidence" value="ECO:0007669"/>
    <property type="project" value="UniProtKB-KW"/>
</dbReference>
<evidence type="ECO:0000313" key="10">
    <source>
        <dbReference type="EMBL" id="KIJ39058.1"/>
    </source>
</evidence>
<name>A0A0C9U7S8_SPHS4</name>
<evidence type="ECO:0000256" key="8">
    <source>
        <dbReference type="SAM" id="MobiDB-lite"/>
    </source>
</evidence>
<dbReference type="EMBL" id="KN837155">
    <property type="protein sequence ID" value="KIJ39058.1"/>
    <property type="molecule type" value="Genomic_DNA"/>
</dbReference>
<evidence type="ECO:0000256" key="5">
    <source>
        <dbReference type="ARBA" id="ARBA00022840"/>
    </source>
</evidence>
<dbReference type="GO" id="GO:0005778">
    <property type="term" value="C:peroxisomal membrane"/>
    <property type="evidence" value="ECO:0007669"/>
    <property type="project" value="TreeGrafter"/>
</dbReference>
<dbReference type="GO" id="GO:0016887">
    <property type="term" value="F:ATP hydrolysis activity"/>
    <property type="evidence" value="ECO:0007669"/>
    <property type="project" value="InterPro"/>
</dbReference>
<dbReference type="InterPro" id="IPR027417">
    <property type="entry name" value="P-loop_NTPase"/>
</dbReference>
<evidence type="ECO:0000256" key="4">
    <source>
        <dbReference type="ARBA" id="ARBA00022741"/>
    </source>
</evidence>
<dbReference type="GO" id="GO:0007031">
    <property type="term" value="P:peroxisome organization"/>
    <property type="evidence" value="ECO:0007669"/>
    <property type="project" value="TreeGrafter"/>
</dbReference>
<protein>
    <recommendedName>
        <fullName evidence="9">ABC transporter domain-containing protein</fullName>
    </recommendedName>
</protein>
<dbReference type="InterPro" id="IPR003593">
    <property type="entry name" value="AAA+_ATPase"/>
</dbReference>
<keyword evidence="11" id="KW-1185">Reference proteome</keyword>
<dbReference type="Proteomes" id="UP000054279">
    <property type="component" value="Unassembled WGS sequence"/>
</dbReference>
<dbReference type="InterPro" id="IPR050835">
    <property type="entry name" value="ABC_transporter_sub-D"/>
</dbReference>
<accession>A0A0C9U7S8</accession>
<evidence type="ECO:0000256" key="3">
    <source>
        <dbReference type="ARBA" id="ARBA00022692"/>
    </source>
</evidence>
<dbReference type="AlphaFoldDB" id="A0A0C9U7S8"/>
<dbReference type="PROSITE" id="PS50893">
    <property type="entry name" value="ABC_TRANSPORTER_2"/>
    <property type="match status" value="1"/>
</dbReference>
<dbReference type="InterPro" id="IPR011527">
    <property type="entry name" value="ABC1_TM_dom"/>
</dbReference>
<proteinExistence type="inferred from homology"/>
<evidence type="ECO:0000256" key="7">
    <source>
        <dbReference type="ARBA" id="ARBA00023136"/>
    </source>
</evidence>
<keyword evidence="7" id="KW-0472">Membrane</keyword>
<dbReference type="InterPro" id="IPR017871">
    <property type="entry name" value="ABC_transporter-like_CS"/>
</dbReference>
<dbReference type="PANTHER" id="PTHR11384">
    <property type="entry name" value="ATP-BINDING CASSETTE, SUB-FAMILY D MEMBER"/>
    <property type="match status" value="1"/>
</dbReference>
<dbReference type="GO" id="GO:0042760">
    <property type="term" value="P:very long-chain fatty acid catabolic process"/>
    <property type="evidence" value="ECO:0007669"/>
    <property type="project" value="TreeGrafter"/>
</dbReference>
<dbReference type="GO" id="GO:0015910">
    <property type="term" value="P:long-chain fatty acid import into peroxisome"/>
    <property type="evidence" value="ECO:0007669"/>
    <property type="project" value="TreeGrafter"/>
</dbReference>
<sequence>MASVHRPVGPWASNALSKILEQLPLSQRSLCLKALLLSVILLRSRVLDPFRTLNRTKIQEVVQGKPINYYGTKDPRLARKIPLYVVEEDGSKSILVPFRGRISKVKSTPLSETYMKATRKLFPLLNSSQGQAPGSKPVKSQLGQLLSILRIAFPSVRSKQSLILLLHSTFLVLRTYLSVLVARLDGRIARDLISANGAGFGRGLALWFLLAIPSTYTNSMLRHLQSKLSLHLRSTLTRYAHDLYFSPAPLLRYYRVSHGPSSEHLEGADQYITADIAAFCDSMSALYGNVMKPSLDMLIFTSQLSRSLGARGTILLFVSYYATAKILRSVTPAFGRLAAVERGLEGEFRAGMGRVGRESEEIAFYNGGPRERDILWRAYLRLVKHINSIYKIRIAYEWTEDFVIKYTWSAAGYLLISIPILFTRRKRSVGVQTAGNPETGNTDDAVADRTENYISNRRLLLSLADAGGRLMFAYKDILELAGLSSRLYTLFSTLHALKPIPDFTKDDKHVALYGVNVEVPGEDLQLIDRLSIELPAASAAESGLDESDFEPVTESGESAAEEGVDAWRMKPGEHLMITGPNGVGKTAIARIIAGLWPTAPGSLERPERGVNGVLFIPQRPYMVVGSLLDQIIYPHSYSQFLQSGRTIEDLKDILKVAHLEYLPDREGGWATIKEWKDVLSGGEKQRMGMARVFYHKPQFAVLDECTSAVSSDVEGAMYQHAKDMGITLVTISLRPSLAKYHTRQLTLPGDGTGSWTMTRVGTAEERMGIDREILNLEQKLAEVGAWEARLKDLNNSLGVGGGK</sequence>
<feature type="domain" description="ABC transporter" evidence="9">
    <location>
        <begin position="544"/>
        <end position="775"/>
    </location>
</feature>
<dbReference type="GO" id="GO:0140359">
    <property type="term" value="F:ABC-type transporter activity"/>
    <property type="evidence" value="ECO:0007669"/>
    <property type="project" value="InterPro"/>
</dbReference>